<dbReference type="RefSeq" id="WP_006209174.1">
    <property type="nucleotide sequence ID" value="NZ_CP147845.1"/>
</dbReference>
<dbReference type="EMBL" id="LWMH01000001">
    <property type="protein sequence ID" value="KZS47806.1"/>
    <property type="molecule type" value="Genomic_DNA"/>
</dbReference>
<dbReference type="STRING" id="59843.A3958_18125"/>
<comment type="catalytic activity">
    <reaction evidence="1">
        <text>3',5'-cyclic CMP + H2O = CMP + H(+)</text>
        <dbReference type="Rhea" id="RHEA:72675"/>
        <dbReference type="ChEBI" id="CHEBI:15377"/>
        <dbReference type="ChEBI" id="CHEBI:15378"/>
        <dbReference type="ChEBI" id="CHEBI:58003"/>
        <dbReference type="ChEBI" id="CHEBI:60377"/>
    </reaction>
    <physiologicalReaction direction="left-to-right" evidence="1">
        <dbReference type="Rhea" id="RHEA:72676"/>
    </physiologicalReaction>
</comment>
<dbReference type="GeneID" id="97556713"/>
<dbReference type="PANTHER" id="PTHR42663:SF6">
    <property type="entry name" value="HYDROLASE C777.06C-RELATED"/>
    <property type="match status" value="1"/>
</dbReference>
<evidence type="ECO:0000259" key="4">
    <source>
        <dbReference type="SMART" id="SM00849"/>
    </source>
</evidence>
<dbReference type="Pfam" id="PF23023">
    <property type="entry name" value="Anti-Pycsar_Apyc1"/>
    <property type="match status" value="1"/>
</dbReference>
<comment type="catalytic activity">
    <reaction evidence="3">
        <text>3',5'-cyclic UMP + H2O = UMP + H(+)</text>
        <dbReference type="Rhea" id="RHEA:70575"/>
        <dbReference type="ChEBI" id="CHEBI:15377"/>
        <dbReference type="ChEBI" id="CHEBI:15378"/>
        <dbReference type="ChEBI" id="CHEBI:57865"/>
        <dbReference type="ChEBI" id="CHEBI:184387"/>
    </reaction>
    <physiologicalReaction direction="left-to-right" evidence="3">
        <dbReference type="Rhea" id="RHEA:70576"/>
    </physiologicalReaction>
</comment>
<dbReference type="OrthoDB" id="9803916at2"/>
<reference evidence="5" key="1">
    <citation type="journal article" date="2016" name="Genome Announc.">
        <title>Draft genomes of two strains of Paenibacillus glucanolyticus with capability to degrade lignocellulose.</title>
        <authorList>
            <person name="Mathews S.L."/>
            <person name="Pawlak J."/>
            <person name="Grunden A.M."/>
        </authorList>
    </citation>
    <scope>NUCLEOTIDE SEQUENCE [LARGE SCALE GENOMIC DNA]</scope>
    <source>
        <strain evidence="5">SLM1</strain>
    </source>
</reference>
<evidence type="ECO:0000256" key="3">
    <source>
        <dbReference type="ARBA" id="ARBA00048505"/>
    </source>
</evidence>
<feature type="domain" description="Metallo-beta-lactamase" evidence="4">
    <location>
        <begin position="19"/>
        <end position="219"/>
    </location>
</feature>
<keyword evidence="5" id="KW-0378">Hydrolase</keyword>
<dbReference type="Proteomes" id="UP000076796">
    <property type="component" value="Unassembled WGS sequence"/>
</dbReference>
<dbReference type="Gene3D" id="3.60.15.10">
    <property type="entry name" value="Ribonuclease Z/Hydroxyacylglutathione hydrolase-like"/>
    <property type="match status" value="1"/>
</dbReference>
<comment type="caution">
    <text evidence="5">The sequence shown here is derived from an EMBL/GenBank/DDBJ whole genome shotgun (WGS) entry which is preliminary data.</text>
</comment>
<comment type="function">
    <text evidence="2">Counteracts the endogenous Pycsar antiviral defense system. Phosphodiesterase that enables metal-dependent hydrolysis of host cyclic nucleotide Pycsar defense signals such as cCMP and cUMP.</text>
</comment>
<dbReference type="SMART" id="SM00849">
    <property type="entry name" value="Lactamase_B"/>
    <property type="match status" value="1"/>
</dbReference>
<gene>
    <name evidence="5" type="ORF">AWU65_18730</name>
</gene>
<accession>A0A163L4H6</accession>
<dbReference type="InterPro" id="IPR036866">
    <property type="entry name" value="RibonucZ/Hydroxyglut_hydro"/>
</dbReference>
<sequence length="245" mass="27846">MTLKLQMLGTGSAFAKNYYNNNALFHDGDFTLLIDCGITAPMALHQLDLTFDDLDALLITHIHADHVGGMEELAFIMKMKYNRKIPLYIAEALVEPIWEHSLKGGLYQQGHISSLEDVFDVRPLKPGVKADISSGISVELIHTQHIPGKDSYSLYLNDRIFYSADMVFDPALLHKLVNERDCEFILHECQLQGPGEVHTTLDELLSLPEEIQERTYLMHYSDDVEAFIGKTGTMEFVEQQRVYEL</sequence>
<evidence type="ECO:0000313" key="6">
    <source>
        <dbReference type="Proteomes" id="UP000076796"/>
    </source>
</evidence>
<name>A0A163L4H6_9BACL</name>
<dbReference type="GO" id="GO:0016787">
    <property type="term" value="F:hydrolase activity"/>
    <property type="evidence" value="ECO:0007669"/>
    <property type="project" value="UniProtKB-KW"/>
</dbReference>
<organism evidence="5 6">
    <name type="scientific">Paenibacillus glucanolyticus</name>
    <dbReference type="NCBI Taxonomy" id="59843"/>
    <lineage>
        <taxon>Bacteria</taxon>
        <taxon>Bacillati</taxon>
        <taxon>Bacillota</taxon>
        <taxon>Bacilli</taxon>
        <taxon>Bacillales</taxon>
        <taxon>Paenibacillaceae</taxon>
        <taxon>Paenibacillus</taxon>
    </lineage>
</organism>
<dbReference type="PANTHER" id="PTHR42663">
    <property type="entry name" value="HYDROLASE C777.06C-RELATED-RELATED"/>
    <property type="match status" value="1"/>
</dbReference>
<evidence type="ECO:0000256" key="1">
    <source>
        <dbReference type="ARBA" id="ARBA00034221"/>
    </source>
</evidence>
<dbReference type="AlphaFoldDB" id="A0A163L4H6"/>
<evidence type="ECO:0000256" key="2">
    <source>
        <dbReference type="ARBA" id="ARBA00034301"/>
    </source>
</evidence>
<proteinExistence type="predicted"/>
<keyword evidence="6" id="KW-1185">Reference proteome</keyword>
<evidence type="ECO:0000313" key="5">
    <source>
        <dbReference type="EMBL" id="KZS47806.1"/>
    </source>
</evidence>
<dbReference type="InterPro" id="IPR001279">
    <property type="entry name" value="Metallo-B-lactamas"/>
</dbReference>
<dbReference type="GO" id="GO:0046872">
    <property type="term" value="F:metal ion binding"/>
    <property type="evidence" value="ECO:0007669"/>
    <property type="project" value="UniProtKB-KW"/>
</dbReference>
<dbReference type="SUPFAM" id="SSF56281">
    <property type="entry name" value="Metallo-hydrolase/oxidoreductase"/>
    <property type="match status" value="1"/>
</dbReference>
<protein>
    <submittedName>
        <fullName evidence="5">MBL fold metallo-hydrolase</fullName>
    </submittedName>
</protein>